<evidence type="ECO:0000256" key="9">
    <source>
        <dbReference type="ARBA" id="ARBA00023136"/>
    </source>
</evidence>
<keyword evidence="5" id="KW-0679">Respiratory chain</keyword>
<evidence type="ECO:0000256" key="1">
    <source>
        <dbReference type="ARBA" id="ARBA00004443"/>
    </source>
</evidence>
<evidence type="ECO:0000313" key="14">
    <source>
        <dbReference type="Proteomes" id="UP001152747"/>
    </source>
</evidence>
<protein>
    <recommendedName>
        <fullName evidence="3">Cytochrome b-c1 complex subunit 7</fullName>
    </recommendedName>
    <alternativeName>
        <fullName evidence="10">Complex III subunit VII</fullName>
    </alternativeName>
    <alternativeName>
        <fullName evidence="11">Ubiquinol-cytochrome c reductase complex 14 kDa protein</fullName>
    </alternativeName>
</protein>
<reference evidence="13" key="1">
    <citation type="submission" date="2022-11" db="EMBL/GenBank/DDBJ databases">
        <authorList>
            <person name="Kikuchi T."/>
        </authorList>
    </citation>
    <scope>NUCLEOTIDE SEQUENCE</scope>
    <source>
        <strain evidence="13">PS1010</strain>
    </source>
</reference>
<name>A0A9P1IB64_9PELO</name>
<dbReference type="GO" id="GO:0006122">
    <property type="term" value="P:mitochondrial electron transport, ubiquinol to cytochrome c"/>
    <property type="evidence" value="ECO:0007669"/>
    <property type="project" value="InterPro"/>
</dbReference>
<keyword evidence="4" id="KW-0813">Transport</keyword>
<dbReference type="OrthoDB" id="425749at2759"/>
<sequence length="128" mass="14973">MAAAAKAIKFAYNGALANNLRKFTWNNLWGGREYGLLFHDTYFEPAPEVTEALRRLNLQEPHLFDQRKIRLSRAHTLALHGEKLPKAEWTQYENETWYLKPYLDEIEAEKKARAESSGLIPPYQMKQH</sequence>
<dbReference type="EMBL" id="CANHGI010000002">
    <property type="protein sequence ID" value="CAI5441433.1"/>
    <property type="molecule type" value="Genomic_DNA"/>
</dbReference>
<comment type="caution">
    <text evidence="13">The sequence shown here is derived from an EMBL/GenBank/DDBJ whole genome shotgun (WGS) entry which is preliminary data.</text>
</comment>
<dbReference type="Gene3D" id="1.10.1090.10">
    <property type="entry name" value="Cytochrome b-c1 complex subunit 7"/>
    <property type="match status" value="1"/>
</dbReference>
<evidence type="ECO:0000256" key="8">
    <source>
        <dbReference type="ARBA" id="ARBA00023128"/>
    </source>
</evidence>
<dbReference type="PANTHER" id="PTHR12022">
    <property type="entry name" value="UBIQUINOL-CYTOCHROME C REDUCTASE COMPLEX 14 KD PROTEIN"/>
    <property type="match status" value="1"/>
</dbReference>
<dbReference type="Proteomes" id="UP001152747">
    <property type="component" value="Unassembled WGS sequence"/>
</dbReference>
<dbReference type="PANTHER" id="PTHR12022:SF0">
    <property type="entry name" value="CYTOCHROME B-C1 COMPLEX SUBUNIT 7"/>
    <property type="match status" value="1"/>
</dbReference>
<comment type="similarity">
    <text evidence="2">Belongs to the UQCRB/QCR7 family.</text>
</comment>
<comment type="subcellular location">
    <subcellularLocation>
        <location evidence="1">Mitochondrion inner membrane</location>
        <topology evidence="1">Peripheral membrane protein</topology>
        <orientation evidence="1">Matrix side</orientation>
    </subcellularLocation>
</comment>
<evidence type="ECO:0000256" key="2">
    <source>
        <dbReference type="ARBA" id="ARBA00008554"/>
    </source>
</evidence>
<keyword evidence="9" id="KW-0472">Membrane</keyword>
<comment type="subunit">
    <text evidence="12">Component of the ubiquinol-cytochrome c oxidoreductase (cytochrome b-c1 complex, complex III, CIII), a multisubunit enzyme composed of 3 respiratory subunits cytochrome b, cytochrome c1 and Rieske protein, 2 core protein subunits, and additional low-molecular weight protein subunits. The complex exists as an obligatory dimer and forms supercomplexes (SCs) in the inner mitochondrial membrane with cytochrome c oxidase (complex IV, CIV).</text>
</comment>
<gene>
    <name evidence="13" type="ORF">CAMP_LOCUS4070</name>
</gene>
<dbReference type="GO" id="GO:0005743">
    <property type="term" value="C:mitochondrial inner membrane"/>
    <property type="evidence" value="ECO:0007669"/>
    <property type="project" value="UniProtKB-SubCell"/>
</dbReference>
<dbReference type="AlphaFoldDB" id="A0A9P1IB64"/>
<evidence type="ECO:0000256" key="7">
    <source>
        <dbReference type="ARBA" id="ARBA00022982"/>
    </source>
</evidence>
<evidence type="ECO:0000256" key="3">
    <source>
        <dbReference type="ARBA" id="ARBA00016323"/>
    </source>
</evidence>
<evidence type="ECO:0000313" key="13">
    <source>
        <dbReference type="EMBL" id="CAI5441433.1"/>
    </source>
</evidence>
<proteinExistence type="inferred from homology"/>
<evidence type="ECO:0000256" key="4">
    <source>
        <dbReference type="ARBA" id="ARBA00022448"/>
    </source>
</evidence>
<keyword evidence="7" id="KW-0249">Electron transport</keyword>
<dbReference type="FunFam" id="1.10.1090.10:FF:000004">
    <property type="entry name" value="Probable cytochrome b-c1 complex subunit 7"/>
    <property type="match status" value="1"/>
</dbReference>
<evidence type="ECO:0000256" key="11">
    <source>
        <dbReference type="ARBA" id="ARBA00032927"/>
    </source>
</evidence>
<evidence type="ECO:0000256" key="12">
    <source>
        <dbReference type="ARBA" id="ARBA00038521"/>
    </source>
</evidence>
<dbReference type="SUPFAM" id="SSF81524">
    <property type="entry name" value="14 kDa protein of cytochrome bc1 complex (Ubiquinol-cytochrome c reductase)"/>
    <property type="match status" value="1"/>
</dbReference>
<dbReference type="Pfam" id="PF02271">
    <property type="entry name" value="UCR_14kD"/>
    <property type="match status" value="1"/>
</dbReference>
<keyword evidence="14" id="KW-1185">Reference proteome</keyword>
<keyword evidence="8" id="KW-0496">Mitochondrion</keyword>
<keyword evidence="6" id="KW-0999">Mitochondrion inner membrane</keyword>
<dbReference type="GO" id="GO:0045275">
    <property type="term" value="C:respiratory chain complex III"/>
    <property type="evidence" value="ECO:0007669"/>
    <property type="project" value="InterPro"/>
</dbReference>
<evidence type="ECO:0000256" key="10">
    <source>
        <dbReference type="ARBA" id="ARBA00031021"/>
    </source>
</evidence>
<accession>A0A9P1IB64</accession>
<dbReference type="InterPro" id="IPR003197">
    <property type="entry name" value="QCR7"/>
</dbReference>
<organism evidence="13 14">
    <name type="scientific">Caenorhabditis angaria</name>
    <dbReference type="NCBI Taxonomy" id="860376"/>
    <lineage>
        <taxon>Eukaryota</taxon>
        <taxon>Metazoa</taxon>
        <taxon>Ecdysozoa</taxon>
        <taxon>Nematoda</taxon>
        <taxon>Chromadorea</taxon>
        <taxon>Rhabditida</taxon>
        <taxon>Rhabditina</taxon>
        <taxon>Rhabditomorpha</taxon>
        <taxon>Rhabditoidea</taxon>
        <taxon>Rhabditidae</taxon>
        <taxon>Peloderinae</taxon>
        <taxon>Caenorhabditis</taxon>
    </lineage>
</organism>
<dbReference type="InterPro" id="IPR036544">
    <property type="entry name" value="QCR7_sf"/>
</dbReference>
<evidence type="ECO:0000256" key="5">
    <source>
        <dbReference type="ARBA" id="ARBA00022660"/>
    </source>
</evidence>
<evidence type="ECO:0000256" key="6">
    <source>
        <dbReference type="ARBA" id="ARBA00022792"/>
    </source>
</evidence>